<evidence type="ECO:0000256" key="2">
    <source>
        <dbReference type="ARBA" id="ARBA00022475"/>
    </source>
</evidence>
<keyword evidence="10" id="KW-0915">Sodium</keyword>
<evidence type="ECO:0000313" key="11">
    <source>
        <dbReference type="EMBL" id="SHF18130.1"/>
    </source>
</evidence>
<evidence type="ECO:0000256" key="4">
    <source>
        <dbReference type="ARBA" id="ARBA00022989"/>
    </source>
</evidence>
<dbReference type="PANTHER" id="PTHR28259">
    <property type="entry name" value="FLUORIDE EXPORT PROTEIN 1-RELATED"/>
    <property type="match status" value="1"/>
</dbReference>
<keyword evidence="5 10" id="KW-0472">Membrane</keyword>
<keyword evidence="10" id="KW-0813">Transport</keyword>
<dbReference type="GO" id="GO:0062054">
    <property type="term" value="F:fluoride channel activity"/>
    <property type="evidence" value="ECO:0007669"/>
    <property type="project" value="UniProtKB-UniRule"/>
</dbReference>
<comment type="function">
    <text evidence="9 10">Fluoride-specific ion channel. Important for reducing fluoride concentration in the cell, thus reducing its toxicity.</text>
</comment>
<accession>A0A1M4ZJ83</accession>
<dbReference type="AlphaFoldDB" id="A0A1M4ZJ83"/>
<evidence type="ECO:0000256" key="8">
    <source>
        <dbReference type="ARBA" id="ARBA00035585"/>
    </source>
</evidence>
<dbReference type="PANTHER" id="PTHR28259:SF1">
    <property type="entry name" value="FLUORIDE EXPORT PROTEIN 1-RELATED"/>
    <property type="match status" value="1"/>
</dbReference>
<keyword evidence="4 10" id="KW-1133">Transmembrane helix</keyword>
<evidence type="ECO:0000256" key="3">
    <source>
        <dbReference type="ARBA" id="ARBA00022692"/>
    </source>
</evidence>
<comment type="subcellular location">
    <subcellularLocation>
        <location evidence="1 10">Cell membrane</location>
        <topology evidence="1 10">Multi-pass membrane protein</topology>
    </subcellularLocation>
</comment>
<evidence type="ECO:0000256" key="7">
    <source>
        <dbReference type="ARBA" id="ARBA00035120"/>
    </source>
</evidence>
<evidence type="ECO:0000256" key="5">
    <source>
        <dbReference type="ARBA" id="ARBA00023136"/>
    </source>
</evidence>
<keyword evidence="6 10" id="KW-0407">Ion channel</keyword>
<keyword evidence="2 10" id="KW-1003">Cell membrane</keyword>
<feature type="transmembrane region" description="Helical" evidence="10">
    <location>
        <begin position="63"/>
        <end position="86"/>
    </location>
</feature>
<keyword evidence="3 10" id="KW-0812">Transmembrane</keyword>
<evidence type="ECO:0000256" key="9">
    <source>
        <dbReference type="ARBA" id="ARBA00049940"/>
    </source>
</evidence>
<dbReference type="GO" id="GO:0005886">
    <property type="term" value="C:plasma membrane"/>
    <property type="evidence" value="ECO:0007669"/>
    <property type="project" value="UniProtKB-SubCell"/>
</dbReference>
<dbReference type="EMBL" id="FQVL01000009">
    <property type="protein sequence ID" value="SHF18130.1"/>
    <property type="molecule type" value="Genomic_DNA"/>
</dbReference>
<reference evidence="11 12" key="1">
    <citation type="submission" date="2016-11" db="EMBL/GenBank/DDBJ databases">
        <authorList>
            <person name="Jaros S."/>
            <person name="Januszkiewicz K."/>
            <person name="Wedrychowicz H."/>
        </authorList>
    </citation>
    <scope>NUCLEOTIDE SEQUENCE [LARGE SCALE GENOMIC DNA]</scope>
    <source>
        <strain evidence="11 12">DSM 44666</strain>
    </source>
</reference>
<proteinExistence type="inferred from homology"/>
<dbReference type="InterPro" id="IPR003691">
    <property type="entry name" value="FluC"/>
</dbReference>
<feature type="binding site" evidence="10">
    <location>
        <position position="73"/>
    </location>
    <ligand>
        <name>Na(+)</name>
        <dbReference type="ChEBI" id="CHEBI:29101"/>
        <note>structural</note>
    </ligand>
</feature>
<dbReference type="STRING" id="112248.SAMN05444392_10990"/>
<organism evidence="11 12">
    <name type="scientific">Seinonella peptonophila</name>
    <dbReference type="NCBI Taxonomy" id="112248"/>
    <lineage>
        <taxon>Bacteria</taxon>
        <taxon>Bacillati</taxon>
        <taxon>Bacillota</taxon>
        <taxon>Bacilli</taxon>
        <taxon>Bacillales</taxon>
        <taxon>Thermoactinomycetaceae</taxon>
        <taxon>Seinonella</taxon>
    </lineage>
</organism>
<feature type="binding site" evidence="10">
    <location>
        <position position="70"/>
    </location>
    <ligand>
        <name>Na(+)</name>
        <dbReference type="ChEBI" id="CHEBI:29101"/>
        <note>structural</note>
    </ligand>
</feature>
<evidence type="ECO:0000256" key="6">
    <source>
        <dbReference type="ARBA" id="ARBA00023303"/>
    </source>
</evidence>
<feature type="transmembrane region" description="Helical" evidence="10">
    <location>
        <begin position="92"/>
        <end position="112"/>
    </location>
</feature>
<keyword evidence="12" id="KW-1185">Reference proteome</keyword>
<comment type="activity regulation">
    <text evidence="10">Na(+) is not transported, but it plays an essential structural role and its presence is essential for fluoride channel function.</text>
</comment>
<dbReference type="RefSeq" id="WP_073155761.1">
    <property type="nucleotide sequence ID" value="NZ_FQVL01000009.1"/>
</dbReference>
<dbReference type="Proteomes" id="UP000184476">
    <property type="component" value="Unassembled WGS sequence"/>
</dbReference>
<evidence type="ECO:0000256" key="1">
    <source>
        <dbReference type="ARBA" id="ARBA00004651"/>
    </source>
</evidence>
<protein>
    <recommendedName>
        <fullName evidence="10">Fluoride-specific ion channel FluC</fullName>
    </recommendedName>
</protein>
<dbReference type="HAMAP" id="MF_00454">
    <property type="entry name" value="FluC"/>
    <property type="match status" value="1"/>
</dbReference>
<evidence type="ECO:0000313" key="12">
    <source>
        <dbReference type="Proteomes" id="UP000184476"/>
    </source>
</evidence>
<keyword evidence="10" id="KW-0406">Ion transport</keyword>
<dbReference type="GO" id="GO:0140114">
    <property type="term" value="P:cellular detoxification of fluoride"/>
    <property type="evidence" value="ECO:0007669"/>
    <property type="project" value="UniProtKB-UniRule"/>
</dbReference>
<feature type="transmembrane region" description="Helical" evidence="10">
    <location>
        <begin position="5"/>
        <end position="27"/>
    </location>
</feature>
<keyword evidence="10" id="KW-0479">Metal-binding</keyword>
<gene>
    <name evidence="10" type="primary">fluC</name>
    <name evidence="10" type="synonym">crcB</name>
    <name evidence="11" type="ORF">SAMN05444392_10990</name>
</gene>
<sequence length="124" mass="13862">MLKHLFWVGLGGIVGTFLRACCSFLFVTPWGTLFVNLAGCFFLALLFSWNQTKKVIPTVYHDALGAGVMGSLTTFSTFITEIFLLPFMIEKILYLMASVIGGITFAYIGYWLGRGGFRKEVINR</sequence>
<dbReference type="Pfam" id="PF02537">
    <property type="entry name" value="CRCB"/>
    <property type="match status" value="1"/>
</dbReference>
<dbReference type="GO" id="GO:0046872">
    <property type="term" value="F:metal ion binding"/>
    <property type="evidence" value="ECO:0007669"/>
    <property type="project" value="UniProtKB-KW"/>
</dbReference>
<name>A0A1M4ZJ83_9BACL</name>
<feature type="transmembrane region" description="Helical" evidence="10">
    <location>
        <begin position="33"/>
        <end position="51"/>
    </location>
</feature>
<comment type="catalytic activity">
    <reaction evidence="8">
        <text>fluoride(in) = fluoride(out)</text>
        <dbReference type="Rhea" id="RHEA:76159"/>
        <dbReference type="ChEBI" id="CHEBI:17051"/>
    </reaction>
    <physiologicalReaction direction="left-to-right" evidence="8">
        <dbReference type="Rhea" id="RHEA:76160"/>
    </physiologicalReaction>
</comment>
<comment type="similarity">
    <text evidence="7 10">Belongs to the fluoride channel Fluc/FEX (TC 1.A.43) family.</text>
</comment>
<evidence type="ECO:0000256" key="10">
    <source>
        <dbReference type="HAMAP-Rule" id="MF_00454"/>
    </source>
</evidence>
<dbReference type="OrthoDB" id="9799631at2"/>